<dbReference type="Gene3D" id="1.25.40.10">
    <property type="entry name" value="Tetratricopeptide repeat domain"/>
    <property type="match status" value="2"/>
</dbReference>
<organism evidence="3 4">
    <name type="scientific">Anaerobranca gottschalkii DSM 13577</name>
    <dbReference type="NCBI Taxonomy" id="1120990"/>
    <lineage>
        <taxon>Bacteria</taxon>
        <taxon>Bacillati</taxon>
        <taxon>Bacillota</taxon>
        <taxon>Clostridia</taxon>
        <taxon>Eubacteriales</taxon>
        <taxon>Proteinivoracaceae</taxon>
        <taxon>Anaerobranca</taxon>
    </lineage>
</organism>
<evidence type="ECO:0000259" key="2">
    <source>
        <dbReference type="Pfam" id="PF14020"/>
    </source>
</evidence>
<keyword evidence="1" id="KW-0812">Transmembrane</keyword>
<dbReference type="InterPro" id="IPR025330">
    <property type="entry name" value="DUF4236"/>
</dbReference>
<sequence>MGLRFRKSISLGKGVRLIFSKSGIGVSAGVKGYRVGVGPRGIRKTVSIPGTGISYVEEKSFKSLGREKKSTNIPIGNVPAANSPVDNIPLRTPKGYGWLWGIILGFILLFSIPLFGVPLLLISCFYFYKALKGPANQMINEYNKGVNQLKGGNLSFAEKHFLNVINYNPNDTLTLVFLTFIYYSKGDYQKVVANHPKIIEYIPEDPELTYILAQSYFQIGNYDQAIPLLQQINSYDGLKDEVNILLGRCFLKKGLFEIAVEQFKKGPVLKRTMTPEVMEAKYWLGVAYYKLGDKKKALTQLQRVYAEDVNYKDVEKYIENLI</sequence>
<feature type="domain" description="DUF4236" evidence="2">
    <location>
        <begin position="3"/>
        <end position="55"/>
    </location>
</feature>
<reference evidence="4" key="1">
    <citation type="submission" date="2016-10" db="EMBL/GenBank/DDBJ databases">
        <authorList>
            <person name="Varghese N."/>
            <person name="Submissions S."/>
        </authorList>
    </citation>
    <scope>NUCLEOTIDE SEQUENCE [LARGE SCALE GENOMIC DNA]</scope>
    <source>
        <strain evidence="4">DSM 13577</strain>
    </source>
</reference>
<dbReference type="Proteomes" id="UP000243819">
    <property type="component" value="Unassembled WGS sequence"/>
</dbReference>
<dbReference type="Pfam" id="PF13432">
    <property type="entry name" value="TPR_16"/>
    <property type="match status" value="1"/>
</dbReference>
<dbReference type="InterPro" id="IPR019734">
    <property type="entry name" value="TPR_rpt"/>
</dbReference>
<evidence type="ECO:0000313" key="4">
    <source>
        <dbReference type="Proteomes" id="UP000243819"/>
    </source>
</evidence>
<dbReference type="OrthoDB" id="983149at2"/>
<dbReference type="Pfam" id="PF14020">
    <property type="entry name" value="DUF4236"/>
    <property type="match status" value="1"/>
</dbReference>
<keyword evidence="1" id="KW-1133">Transmembrane helix</keyword>
<dbReference type="SUPFAM" id="SSF48452">
    <property type="entry name" value="TPR-like"/>
    <property type="match status" value="1"/>
</dbReference>
<dbReference type="InterPro" id="IPR011990">
    <property type="entry name" value="TPR-like_helical_dom_sf"/>
</dbReference>
<keyword evidence="4" id="KW-1185">Reference proteome</keyword>
<protein>
    <submittedName>
        <fullName evidence="3">Tetratricopeptide repeat-containing protein</fullName>
    </submittedName>
</protein>
<proteinExistence type="predicted"/>
<name>A0A1I0A8J0_9FIRM</name>
<dbReference type="STRING" id="1120990.SAMN03080614_101813"/>
<dbReference type="AlphaFoldDB" id="A0A1I0A8J0"/>
<dbReference type="PANTHER" id="PTHR12558">
    <property type="entry name" value="CELL DIVISION CYCLE 16,23,27"/>
    <property type="match status" value="1"/>
</dbReference>
<dbReference type="PANTHER" id="PTHR12558:SF13">
    <property type="entry name" value="CELL DIVISION CYCLE PROTEIN 27 HOMOLOG"/>
    <property type="match status" value="1"/>
</dbReference>
<dbReference type="RefSeq" id="WP_091350354.1">
    <property type="nucleotide sequence ID" value="NZ_FOIF01000018.1"/>
</dbReference>
<dbReference type="SMART" id="SM00028">
    <property type="entry name" value="TPR"/>
    <property type="match status" value="5"/>
</dbReference>
<evidence type="ECO:0000313" key="3">
    <source>
        <dbReference type="EMBL" id="SES90461.1"/>
    </source>
</evidence>
<keyword evidence="1" id="KW-0472">Membrane</keyword>
<feature type="transmembrane region" description="Helical" evidence="1">
    <location>
        <begin position="98"/>
        <end position="128"/>
    </location>
</feature>
<dbReference type="Pfam" id="PF14559">
    <property type="entry name" value="TPR_19"/>
    <property type="match status" value="1"/>
</dbReference>
<dbReference type="EMBL" id="FOIF01000018">
    <property type="protein sequence ID" value="SES90461.1"/>
    <property type="molecule type" value="Genomic_DNA"/>
</dbReference>
<gene>
    <name evidence="3" type="ORF">SAMN03080614_101813</name>
</gene>
<evidence type="ECO:0000256" key="1">
    <source>
        <dbReference type="SAM" id="Phobius"/>
    </source>
</evidence>
<accession>A0A1I0A8J0</accession>